<name>A0A379N385_9PROT</name>
<reference evidence="8 9" key="1">
    <citation type="submission" date="2018-06" db="EMBL/GenBank/DDBJ databases">
        <authorList>
            <consortium name="Pathogen Informatics"/>
            <person name="Doyle S."/>
        </authorList>
    </citation>
    <scope>NUCLEOTIDE SEQUENCE [LARGE SCALE GENOMIC DNA]</scope>
    <source>
        <strain evidence="8 9">NCTC13291</strain>
    </source>
</reference>
<dbReference type="InterPro" id="IPR007543">
    <property type="entry name" value="LptD_C"/>
</dbReference>
<keyword evidence="1 4" id="KW-0732">Signal</keyword>
<dbReference type="GO" id="GO:0043165">
    <property type="term" value="P:Gram-negative-bacterium-type cell outer membrane assembly"/>
    <property type="evidence" value="ECO:0007669"/>
    <property type="project" value="UniProtKB-UniRule"/>
</dbReference>
<feature type="domain" description="Organic solvent tolerance-like N-terminal" evidence="6">
    <location>
        <begin position="115"/>
        <end position="149"/>
    </location>
</feature>
<comment type="similarity">
    <text evidence="4">Belongs to the LptD family.</text>
</comment>
<keyword evidence="3 4" id="KW-0998">Cell outer membrane</keyword>
<evidence type="ECO:0000259" key="7">
    <source>
        <dbReference type="Pfam" id="PF04453"/>
    </source>
</evidence>
<gene>
    <name evidence="4 8" type="primary">lptD</name>
    <name evidence="8" type="ORF">NCTC13291_02203</name>
</gene>
<comment type="subunit">
    <text evidence="4">Component of the lipopolysaccharide transport and assembly complex.</text>
</comment>
<feature type="region of interest" description="Disordered" evidence="5">
    <location>
        <begin position="64"/>
        <end position="102"/>
    </location>
</feature>
<evidence type="ECO:0000256" key="5">
    <source>
        <dbReference type="SAM" id="MobiDB-lite"/>
    </source>
</evidence>
<feature type="domain" description="LptD C-terminal" evidence="7">
    <location>
        <begin position="370"/>
        <end position="738"/>
    </location>
</feature>
<sequence>MRRQASPRGASREASQEASRGAFPTAFRAALRPPRGRARRPALLGGTALCLLLAGPLGAQETGGTLPMAGAGTTEVPAGAPPGASAQPSAAPSAGSAFGSLLGSPADRDAPVTFTADQVDYDDNSKVVTATGHVEAWQNEQILRADKFTYNRETGVATAEGNVQLLQPDGQVLFADRAELTGNMKDGVLEGVSALLAQNGKLVANGARRTDRPAGAITDMTRPVYSACNLCAEDPTRPPLWQIQSRLATRDEEAQRIRFRDAQVRLDGWPVFYSPYLSMPDPSAPRSSGFLSPSFGQTRYLGGFVELPYYWAIDGSSDLTLTPTVSTRVLPSLAARYRRRFNFGQIDIQGSIGELDGNQTNGEKGVGSHVFSKGSFNIDENWRVGFNANRATSETYLRAFRFPTQRVLTSNLYAEGFWGTDTYAKIDGRAYQGLRDVDDVGQIPYVLPNIFVEHAFRPDSLGGLATIDTSDFFLFRTEGTDTRRLSTRLTYDLPRYGLLGDLWTFRFQGDAMGYSVNDFDDAPFRASVNSRETATGNVRAAIDWRMPFIRSAGAYGSQLIEPHVQFVTGPATGRQTLIPNEDSLDFEFTDANLFSLNRFTGRDRQEGGSRIDAALRSAWFFPNGGQIEGLVGQSYRASKEEVFAARSGLRDEVSDLVARVRVSPTPWLSVIGRGRFDKSSLDRQMIDVSSRLDFGPLTGVPVSTTAGYFYSVPKDYLTPATYRREVYGSANVKVGQHWSTGAFGRYDLELKRGVSVGANLTYEDECLILDTRFYKSYAEQTSGALYPSSTTVLIRLGFKTLGDFGFRAL</sequence>
<evidence type="ECO:0000259" key="6">
    <source>
        <dbReference type="Pfam" id="PF03968"/>
    </source>
</evidence>
<organism evidence="8 9">
    <name type="scientific">Roseomonas mucosa</name>
    <dbReference type="NCBI Taxonomy" id="207340"/>
    <lineage>
        <taxon>Bacteria</taxon>
        <taxon>Pseudomonadati</taxon>
        <taxon>Pseudomonadota</taxon>
        <taxon>Alphaproteobacteria</taxon>
        <taxon>Acetobacterales</taxon>
        <taxon>Roseomonadaceae</taxon>
        <taxon>Roseomonas</taxon>
    </lineage>
</organism>
<dbReference type="EMBL" id="UGVN01000001">
    <property type="protein sequence ID" value="SUE40635.1"/>
    <property type="molecule type" value="Genomic_DNA"/>
</dbReference>
<evidence type="ECO:0000256" key="4">
    <source>
        <dbReference type="HAMAP-Rule" id="MF_01411"/>
    </source>
</evidence>
<comment type="function">
    <text evidence="4">Involved in the assembly of lipopolysaccharide (LPS) at the surface of the outer membrane.</text>
</comment>
<dbReference type="GO" id="GO:0015920">
    <property type="term" value="P:lipopolysaccharide transport"/>
    <property type="evidence" value="ECO:0007669"/>
    <property type="project" value="InterPro"/>
</dbReference>
<comment type="caution">
    <text evidence="4">Lacks conserved residue(s) required for the propagation of feature annotation.</text>
</comment>
<evidence type="ECO:0000256" key="2">
    <source>
        <dbReference type="ARBA" id="ARBA00023136"/>
    </source>
</evidence>
<dbReference type="GO" id="GO:0009279">
    <property type="term" value="C:cell outer membrane"/>
    <property type="evidence" value="ECO:0007669"/>
    <property type="project" value="UniProtKB-SubCell"/>
</dbReference>
<feature type="compositionally biased region" description="Low complexity" evidence="5">
    <location>
        <begin position="77"/>
        <end position="102"/>
    </location>
</feature>
<feature type="region of interest" description="Disordered" evidence="5">
    <location>
        <begin position="1"/>
        <end position="38"/>
    </location>
</feature>
<dbReference type="PANTHER" id="PTHR30189:SF1">
    <property type="entry name" value="LPS-ASSEMBLY PROTEIN LPTD"/>
    <property type="match status" value="1"/>
</dbReference>
<evidence type="ECO:0000256" key="1">
    <source>
        <dbReference type="ARBA" id="ARBA00022729"/>
    </source>
</evidence>
<dbReference type="InterPro" id="IPR005653">
    <property type="entry name" value="OstA-like_N"/>
</dbReference>
<dbReference type="Pfam" id="PF03968">
    <property type="entry name" value="LptD_N"/>
    <property type="match status" value="1"/>
</dbReference>
<protein>
    <recommendedName>
        <fullName evidence="4">LPS-assembly protein LptD</fullName>
    </recommendedName>
</protein>
<accession>A0A379N385</accession>
<dbReference type="HAMAP" id="MF_01411">
    <property type="entry name" value="LPS_assembly_LptD"/>
    <property type="match status" value="1"/>
</dbReference>
<evidence type="ECO:0000256" key="3">
    <source>
        <dbReference type="ARBA" id="ARBA00023237"/>
    </source>
</evidence>
<proteinExistence type="inferred from homology"/>
<dbReference type="GO" id="GO:1990351">
    <property type="term" value="C:transporter complex"/>
    <property type="evidence" value="ECO:0007669"/>
    <property type="project" value="TreeGrafter"/>
</dbReference>
<dbReference type="PANTHER" id="PTHR30189">
    <property type="entry name" value="LPS-ASSEMBLY PROTEIN"/>
    <property type="match status" value="1"/>
</dbReference>
<evidence type="ECO:0000313" key="8">
    <source>
        <dbReference type="EMBL" id="SUE40635.1"/>
    </source>
</evidence>
<keyword evidence="2 4" id="KW-0472">Membrane</keyword>
<dbReference type="Gene3D" id="2.60.450.10">
    <property type="entry name" value="Lipopolysaccharide (LPS) transport protein A like domain"/>
    <property type="match status" value="1"/>
</dbReference>
<comment type="subcellular location">
    <subcellularLocation>
        <location evidence="4">Cell outer membrane</location>
    </subcellularLocation>
</comment>
<dbReference type="AlphaFoldDB" id="A0A379N385"/>
<dbReference type="InterPro" id="IPR050218">
    <property type="entry name" value="LptD"/>
</dbReference>
<evidence type="ECO:0000313" key="9">
    <source>
        <dbReference type="Proteomes" id="UP000254919"/>
    </source>
</evidence>
<dbReference type="Proteomes" id="UP000254919">
    <property type="component" value="Unassembled WGS sequence"/>
</dbReference>
<dbReference type="InterPro" id="IPR020889">
    <property type="entry name" value="LipoPS_assembly_LptD"/>
</dbReference>
<dbReference type="RefSeq" id="WP_239370913.1">
    <property type="nucleotide sequence ID" value="NZ_JAKREL010000014.1"/>
</dbReference>
<dbReference type="Pfam" id="PF04453">
    <property type="entry name" value="LptD"/>
    <property type="match status" value="1"/>
</dbReference>